<dbReference type="EMBL" id="HG001818">
    <property type="protein sequence ID" value="CDF37152.1"/>
    <property type="molecule type" value="Genomic_DNA"/>
</dbReference>
<proteinExistence type="predicted"/>
<keyword evidence="2" id="KW-1185">Reference proteome</keyword>
<protein>
    <submittedName>
        <fullName evidence="1">Uncharacterized protein</fullName>
    </submittedName>
</protein>
<accession>R7QF51</accession>
<name>R7QF51_CHOCR</name>
<reference evidence="2" key="1">
    <citation type="journal article" date="2013" name="Proc. Natl. Acad. Sci. U.S.A.">
        <title>Genome structure and metabolic features in the red seaweed Chondrus crispus shed light on evolution of the Archaeplastida.</title>
        <authorList>
            <person name="Collen J."/>
            <person name="Porcel B."/>
            <person name="Carre W."/>
            <person name="Ball S.G."/>
            <person name="Chaparro C."/>
            <person name="Tonon T."/>
            <person name="Barbeyron T."/>
            <person name="Michel G."/>
            <person name="Noel B."/>
            <person name="Valentin K."/>
            <person name="Elias M."/>
            <person name="Artiguenave F."/>
            <person name="Arun A."/>
            <person name="Aury J.M."/>
            <person name="Barbosa-Neto J.F."/>
            <person name="Bothwell J.H."/>
            <person name="Bouget F.Y."/>
            <person name="Brillet L."/>
            <person name="Cabello-Hurtado F."/>
            <person name="Capella-Gutierrez S."/>
            <person name="Charrier B."/>
            <person name="Cladiere L."/>
            <person name="Cock J.M."/>
            <person name="Coelho S.M."/>
            <person name="Colleoni C."/>
            <person name="Czjzek M."/>
            <person name="Da Silva C."/>
            <person name="Delage L."/>
            <person name="Denoeud F."/>
            <person name="Deschamps P."/>
            <person name="Dittami S.M."/>
            <person name="Gabaldon T."/>
            <person name="Gachon C.M."/>
            <person name="Groisillier A."/>
            <person name="Herve C."/>
            <person name="Jabbari K."/>
            <person name="Katinka M."/>
            <person name="Kloareg B."/>
            <person name="Kowalczyk N."/>
            <person name="Labadie K."/>
            <person name="Leblanc C."/>
            <person name="Lopez P.J."/>
            <person name="McLachlan D.H."/>
            <person name="Meslet-Cladiere L."/>
            <person name="Moustafa A."/>
            <person name="Nehr Z."/>
            <person name="Nyvall Collen P."/>
            <person name="Panaud O."/>
            <person name="Partensky F."/>
            <person name="Poulain J."/>
            <person name="Rensing S.A."/>
            <person name="Rousvoal S."/>
            <person name="Samson G."/>
            <person name="Symeonidi A."/>
            <person name="Weissenbach J."/>
            <person name="Zambounis A."/>
            <person name="Wincker P."/>
            <person name="Boyen C."/>
        </authorList>
    </citation>
    <scope>NUCLEOTIDE SEQUENCE [LARGE SCALE GENOMIC DNA]</scope>
    <source>
        <strain evidence="2">cv. Stackhouse</strain>
    </source>
</reference>
<evidence type="ECO:0000313" key="1">
    <source>
        <dbReference type="EMBL" id="CDF37152.1"/>
    </source>
</evidence>
<organism evidence="1 2">
    <name type="scientific">Chondrus crispus</name>
    <name type="common">Carrageen Irish moss</name>
    <name type="synonym">Polymorpha crispa</name>
    <dbReference type="NCBI Taxonomy" id="2769"/>
    <lineage>
        <taxon>Eukaryota</taxon>
        <taxon>Rhodophyta</taxon>
        <taxon>Florideophyceae</taxon>
        <taxon>Rhodymeniophycidae</taxon>
        <taxon>Gigartinales</taxon>
        <taxon>Gigartinaceae</taxon>
        <taxon>Chondrus</taxon>
    </lineage>
</organism>
<dbReference type="RefSeq" id="XP_005716971.1">
    <property type="nucleotide sequence ID" value="XM_005716914.1"/>
</dbReference>
<dbReference type="KEGG" id="ccp:CHC_T00005112001"/>
<sequence>MVVEAVKLAGRVPRGRCVEQVKSGWRTRVERGGKFTGLDSRIEEDWCLNAVERLGLGCMHGVGRFGVVISCTASI</sequence>
<gene>
    <name evidence="1" type="ORF">CHC_T00005112001</name>
</gene>
<dbReference type="Proteomes" id="UP000012073">
    <property type="component" value="Unassembled WGS sequence"/>
</dbReference>
<dbReference type="AlphaFoldDB" id="R7QF51"/>
<dbReference type="GeneID" id="17324739"/>
<evidence type="ECO:0000313" key="2">
    <source>
        <dbReference type="Proteomes" id="UP000012073"/>
    </source>
</evidence>
<dbReference type="Gramene" id="CDF37152">
    <property type="protein sequence ID" value="CDF37152"/>
    <property type="gene ID" value="CHC_T00005112001"/>
</dbReference>